<dbReference type="CDD" id="cd08290">
    <property type="entry name" value="ETR"/>
    <property type="match status" value="1"/>
</dbReference>
<proteinExistence type="inferred from homology"/>
<comment type="similarity">
    <text evidence="2">Belongs to the zinc-containing alcohol dehydrogenase family. Quinone oxidoreductase subfamily.</text>
</comment>
<comment type="catalytic activity">
    <reaction evidence="12">
        <text>a 2,3-saturated acyl-[ACP] + NADP(+) = a (2E)-enoyl-[ACP] + NADPH + H(+)</text>
        <dbReference type="Rhea" id="RHEA:22564"/>
        <dbReference type="Rhea" id="RHEA-COMP:9925"/>
        <dbReference type="Rhea" id="RHEA-COMP:9926"/>
        <dbReference type="ChEBI" id="CHEBI:15378"/>
        <dbReference type="ChEBI" id="CHEBI:57783"/>
        <dbReference type="ChEBI" id="CHEBI:58349"/>
        <dbReference type="ChEBI" id="CHEBI:78784"/>
        <dbReference type="ChEBI" id="CHEBI:78785"/>
        <dbReference type="EC" id="1.3.1.104"/>
    </reaction>
</comment>
<dbReference type="SMART" id="SM00829">
    <property type="entry name" value="PKS_ER"/>
    <property type="match status" value="1"/>
</dbReference>
<keyword evidence="7 14" id="KW-0560">Oxidoreductase</keyword>
<evidence type="ECO:0000256" key="1">
    <source>
        <dbReference type="ARBA" id="ARBA00004173"/>
    </source>
</evidence>
<evidence type="ECO:0000256" key="12">
    <source>
        <dbReference type="ARBA" id="ARBA00048843"/>
    </source>
</evidence>
<dbReference type="GO" id="GO:0141148">
    <property type="term" value="F:enoyl-[acyl-carrier-protein] reductase (NADPH) activity"/>
    <property type="evidence" value="ECO:0007669"/>
    <property type="project" value="UniProtKB-EC"/>
</dbReference>
<evidence type="ECO:0000256" key="3">
    <source>
        <dbReference type="ARBA" id="ARBA00022516"/>
    </source>
</evidence>
<dbReference type="EMBL" id="JANBOJ010000187">
    <property type="protein sequence ID" value="KAJ1721230.1"/>
    <property type="molecule type" value="Genomic_DNA"/>
</dbReference>
<keyword evidence="10" id="KW-0275">Fatty acid biosynthesis</keyword>
<dbReference type="InterPro" id="IPR036291">
    <property type="entry name" value="NAD(P)-bd_dom_sf"/>
</dbReference>
<dbReference type="Gene3D" id="3.90.180.10">
    <property type="entry name" value="Medium-chain alcohol dehydrogenases, catalytic domain"/>
    <property type="match status" value="1"/>
</dbReference>
<accession>A0A9W7Y0A0</accession>
<evidence type="ECO:0000313" key="14">
    <source>
        <dbReference type="EMBL" id="KAJ1721230.1"/>
    </source>
</evidence>
<dbReference type="Pfam" id="PF08240">
    <property type="entry name" value="ADH_N"/>
    <property type="match status" value="1"/>
</dbReference>
<keyword evidence="6" id="KW-0809">Transit peptide</keyword>
<evidence type="ECO:0000256" key="7">
    <source>
        <dbReference type="ARBA" id="ARBA00023002"/>
    </source>
</evidence>
<gene>
    <name evidence="14" type="primary">ETR1</name>
    <name evidence="14" type="ORF">LPJ53_004214</name>
</gene>
<dbReference type="Gene3D" id="3.40.50.720">
    <property type="entry name" value="NAD(P)-binding Rossmann-like Domain"/>
    <property type="match status" value="1"/>
</dbReference>
<sequence>MLSRAGTAIRAQAAVFAQTGAPPEVIRVRTTQLASDAASSLGADGVLVRMLAAPVNPSDLNQIEGTYPAKARFADGLAAGGNEGVGEVLDVGSAVRDLRAGDWVVPQRAGEVGTWATHVLARRAQLAPIPAEWRAGSVEPLHAATLRVNLSTAYRLLHDFGALRPGDWVVQNAANSSVGRAVVQVARALGLRTLNVVRDLRDQPDRLARLTAELHALGADAVVGESELIGALRKLEQPARLALNCVGGRAAGLLARALAPGAWLVTYGGMARLPLALPTGPLVFGDVRACGFWMNRWYEARRDDDAERDAMWRWLLRLAADGALQLPPMERVAWPGGLDEPAALDIVRRAVEWQAGAKRAFVF</sequence>
<evidence type="ECO:0000256" key="6">
    <source>
        <dbReference type="ARBA" id="ARBA00022946"/>
    </source>
</evidence>
<dbReference type="SUPFAM" id="SSF51735">
    <property type="entry name" value="NAD(P)-binding Rossmann-fold domains"/>
    <property type="match status" value="1"/>
</dbReference>
<dbReference type="PANTHER" id="PTHR43981:SF2">
    <property type="entry name" value="ENOYL-[ACYL-CARRIER-PROTEIN] REDUCTASE, MITOCHONDRIAL"/>
    <property type="match status" value="1"/>
</dbReference>
<dbReference type="InterPro" id="IPR013149">
    <property type="entry name" value="ADH-like_C"/>
</dbReference>
<dbReference type="InterPro" id="IPR051034">
    <property type="entry name" value="Mito_Enoyl-ACP_Reductase"/>
</dbReference>
<evidence type="ECO:0000256" key="2">
    <source>
        <dbReference type="ARBA" id="ARBA00010371"/>
    </source>
</evidence>
<keyword evidence="3" id="KW-0444">Lipid biosynthesis</keyword>
<keyword evidence="5" id="KW-0521">NADP</keyword>
<dbReference type="OrthoDB" id="7482721at2759"/>
<keyword evidence="15" id="KW-1185">Reference proteome</keyword>
<protein>
    <recommendedName>
        <fullName evidence="11">enoyl-[acyl-carrier-protein] reductase</fullName>
        <ecNumber evidence="11">1.3.1.104</ecNumber>
    </recommendedName>
</protein>
<dbReference type="EC" id="1.3.1.104" evidence="11"/>
<comment type="caution">
    <text evidence="14">The sequence shown here is derived from an EMBL/GenBank/DDBJ whole genome shotgun (WGS) entry which is preliminary data.</text>
</comment>
<feature type="domain" description="Enoyl reductase (ER)" evidence="13">
    <location>
        <begin position="27"/>
        <end position="363"/>
    </location>
</feature>
<evidence type="ECO:0000256" key="11">
    <source>
        <dbReference type="ARBA" id="ARBA00038963"/>
    </source>
</evidence>
<evidence type="ECO:0000259" key="13">
    <source>
        <dbReference type="SMART" id="SM00829"/>
    </source>
</evidence>
<name>A0A9W7Y0A0_9FUNG</name>
<reference evidence="14" key="1">
    <citation type="submission" date="2022-07" db="EMBL/GenBank/DDBJ databases">
        <title>Phylogenomic reconstructions and comparative analyses of Kickxellomycotina fungi.</title>
        <authorList>
            <person name="Reynolds N.K."/>
            <person name="Stajich J.E."/>
            <person name="Barry K."/>
            <person name="Grigoriev I.V."/>
            <person name="Crous P."/>
            <person name="Smith M.E."/>
        </authorList>
    </citation>
    <scope>NUCLEOTIDE SEQUENCE</scope>
    <source>
        <strain evidence="14">NBRC 32514</strain>
    </source>
</reference>
<evidence type="ECO:0000256" key="4">
    <source>
        <dbReference type="ARBA" id="ARBA00022832"/>
    </source>
</evidence>
<dbReference type="GO" id="GO:0006633">
    <property type="term" value="P:fatty acid biosynthetic process"/>
    <property type="evidence" value="ECO:0007669"/>
    <property type="project" value="UniProtKB-KW"/>
</dbReference>
<evidence type="ECO:0000256" key="5">
    <source>
        <dbReference type="ARBA" id="ARBA00022857"/>
    </source>
</evidence>
<dbReference type="InterPro" id="IPR013154">
    <property type="entry name" value="ADH-like_N"/>
</dbReference>
<dbReference type="GO" id="GO:0005739">
    <property type="term" value="C:mitochondrion"/>
    <property type="evidence" value="ECO:0007669"/>
    <property type="project" value="UniProtKB-SubCell"/>
</dbReference>
<dbReference type="SUPFAM" id="SSF50129">
    <property type="entry name" value="GroES-like"/>
    <property type="match status" value="1"/>
</dbReference>
<keyword evidence="4" id="KW-0276">Fatty acid metabolism</keyword>
<dbReference type="Proteomes" id="UP001149813">
    <property type="component" value="Unassembled WGS sequence"/>
</dbReference>
<dbReference type="AlphaFoldDB" id="A0A9W7Y0A0"/>
<keyword evidence="9" id="KW-0496">Mitochondrion</keyword>
<evidence type="ECO:0000256" key="10">
    <source>
        <dbReference type="ARBA" id="ARBA00023160"/>
    </source>
</evidence>
<organism evidence="14 15">
    <name type="scientific">Coemansia erecta</name>
    <dbReference type="NCBI Taxonomy" id="147472"/>
    <lineage>
        <taxon>Eukaryota</taxon>
        <taxon>Fungi</taxon>
        <taxon>Fungi incertae sedis</taxon>
        <taxon>Zoopagomycota</taxon>
        <taxon>Kickxellomycotina</taxon>
        <taxon>Kickxellomycetes</taxon>
        <taxon>Kickxellales</taxon>
        <taxon>Kickxellaceae</taxon>
        <taxon>Coemansia</taxon>
    </lineage>
</organism>
<evidence type="ECO:0000256" key="8">
    <source>
        <dbReference type="ARBA" id="ARBA00023098"/>
    </source>
</evidence>
<dbReference type="PANTHER" id="PTHR43981">
    <property type="entry name" value="ENOYL-[ACYL-CARRIER-PROTEIN] REDUCTASE, MITOCHONDRIAL"/>
    <property type="match status" value="1"/>
</dbReference>
<evidence type="ECO:0000256" key="9">
    <source>
        <dbReference type="ARBA" id="ARBA00023128"/>
    </source>
</evidence>
<dbReference type="InterPro" id="IPR020843">
    <property type="entry name" value="ER"/>
</dbReference>
<dbReference type="Pfam" id="PF00107">
    <property type="entry name" value="ADH_zinc_N"/>
    <property type="match status" value="1"/>
</dbReference>
<dbReference type="InterPro" id="IPR011032">
    <property type="entry name" value="GroES-like_sf"/>
</dbReference>
<keyword evidence="8" id="KW-0443">Lipid metabolism</keyword>
<evidence type="ECO:0000313" key="15">
    <source>
        <dbReference type="Proteomes" id="UP001149813"/>
    </source>
</evidence>
<comment type="subcellular location">
    <subcellularLocation>
        <location evidence="1">Mitochondrion</location>
    </subcellularLocation>
</comment>